<protein>
    <submittedName>
        <fullName evidence="2">Uncharacterized protein</fullName>
    </submittedName>
</protein>
<evidence type="ECO:0000313" key="3">
    <source>
        <dbReference type="Proteomes" id="UP001222325"/>
    </source>
</evidence>
<feature type="region of interest" description="Disordered" evidence="1">
    <location>
        <begin position="1"/>
        <end position="82"/>
    </location>
</feature>
<dbReference type="EMBL" id="JARJCN010000007">
    <property type="protein sequence ID" value="KAJ7099229.1"/>
    <property type="molecule type" value="Genomic_DNA"/>
</dbReference>
<dbReference type="AlphaFoldDB" id="A0AAD6UCJ0"/>
<sequence length="339" mass="39536">MSTAGRIQHDDRSNISTTDRLGLNAFECTTSGKESTPPSAEDTEFTYEGGLTLEESDRLLGESPYEPPPRQCEENHPQDNDEVVYRPTSSYIALFMYLPAGLNEKFPLWRFEAIPREAPATRFARYVTPPFYHPQVEMVPFAEWTTEEPRNIHNGWYTSGWEYWGGLTVMSAYYLYLTRTRIGVLVKEGYRICGKIRPVAWADVGADPEIIFTTTFDEHQYYWLQDGSTIVKIGTFANVEELWSRWRNEAHEEMKLEESDWDTTSAWLQWLPTAFMRCKGNVCDLYSYMEKNEGRWWDFCAKHENLKQIPVVFANLVEADKKMLMDPNCEPIRLEAYRE</sequence>
<proteinExistence type="predicted"/>
<organism evidence="2 3">
    <name type="scientific">Mycena belliarum</name>
    <dbReference type="NCBI Taxonomy" id="1033014"/>
    <lineage>
        <taxon>Eukaryota</taxon>
        <taxon>Fungi</taxon>
        <taxon>Dikarya</taxon>
        <taxon>Basidiomycota</taxon>
        <taxon>Agaricomycotina</taxon>
        <taxon>Agaricomycetes</taxon>
        <taxon>Agaricomycetidae</taxon>
        <taxon>Agaricales</taxon>
        <taxon>Marasmiineae</taxon>
        <taxon>Mycenaceae</taxon>
        <taxon>Mycena</taxon>
    </lineage>
</organism>
<reference evidence="2" key="1">
    <citation type="submission" date="2023-03" db="EMBL/GenBank/DDBJ databases">
        <title>Massive genome expansion in bonnet fungi (Mycena s.s.) driven by repeated elements and novel gene families across ecological guilds.</title>
        <authorList>
            <consortium name="Lawrence Berkeley National Laboratory"/>
            <person name="Harder C.B."/>
            <person name="Miyauchi S."/>
            <person name="Viragh M."/>
            <person name="Kuo A."/>
            <person name="Thoen E."/>
            <person name="Andreopoulos B."/>
            <person name="Lu D."/>
            <person name="Skrede I."/>
            <person name="Drula E."/>
            <person name="Henrissat B."/>
            <person name="Morin E."/>
            <person name="Kohler A."/>
            <person name="Barry K."/>
            <person name="LaButti K."/>
            <person name="Morin E."/>
            <person name="Salamov A."/>
            <person name="Lipzen A."/>
            <person name="Mereny Z."/>
            <person name="Hegedus B."/>
            <person name="Baldrian P."/>
            <person name="Stursova M."/>
            <person name="Weitz H."/>
            <person name="Taylor A."/>
            <person name="Grigoriev I.V."/>
            <person name="Nagy L.G."/>
            <person name="Martin F."/>
            <person name="Kauserud H."/>
        </authorList>
    </citation>
    <scope>NUCLEOTIDE SEQUENCE</scope>
    <source>
        <strain evidence="2">CBHHK173m</strain>
    </source>
</reference>
<keyword evidence="3" id="KW-1185">Reference proteome</keyword>
<feature type="compositionally biased region" description="Polar residues" evidence="1">
    <location>
        <begin position="27"/>
        <end position="38"/>
    </location>
</feature>
<name>A0AAD6UCJ0_9AGAR</name>
<dbReference type="Proteomes" id="UP001222325">
    <property type="component" value="Unassembled WGS sequence"/>
</dbReference>
<gene>
    <name evidence="2" type="ORF">B0H15DRAFT_541164</name>
</gene>
<accession>A0AAD6UCJ0</accession>
<comment type="caution">
    <text evidence="2">The sequence shown here is derived from an EMBL/GenBank/DDBJ whole genome shotgun (WGS) entry which is preliminary data.</text>
</comment>
<evidence type="ECO:0000256" key="1">
    <source>
        <dbReference type="SAM" id="MobiDB-lite"/>
    </source>
</evidence>
<evidence type="ECO:0000313" key="2">
    <source>
        <dbReference type="EMBL" id="KAJ7099229.1"/>
    </source>
</evidence>